<feature type="compositionally biased region" description="Basic residues" evidence="1">
    <location>
        <begin position="1771"/>
        <end position="1783"/>
    </location>
</feature>
<sequence>MRKGSREPQLSESGIDAIAADLLSSDGSTFAVAAQQVADACVNERLNKKEQQRLDARLLKDKDGLRRLLSRLVDDRYRETQLAAADLLVFLTVEICPALAALQLSQLVDVAPVIVDVVGWREPTAASRGYGPDESLAVKHVVKADAAVDVMTYVRLVLLASVLQALQDAAPDEGARLRDSVLANHQTTIKQCLKVTRTETHRPVSSMAICAFQSLLPFSPPPSSPNEDLTPIPLHLSLPLYTLLADHVVQLAKGAIHMDAEGWRLALTLPPIVAGTVVRQASSLCVKDVKRLVGQHIYPHVEPLLGIITSAGGGMLAMAADTLGAIMMGVLKLIDQFDLPSPLPLSSCQPLLDNPSLIIKALKAANALIGQDARLPPAVYPTLLACLKTPARLAIGHRVVEAVCQLLTEPVAPKFVDCVVKLLQYMINGGDVLVFKGMATSNVFVDQIVQCEAIQQLRGRRDLPKEVSSFIDSLPKTATRGSSSAGAGQSHCSPTHMTPTQTHHASGPPSLPHPSTSSGGFDGLEDGLFSDNIDTLSTAAEGIVDWLHDASKPEVTAFVKRLAVRFGEDREAFRRILTCLVDGSGVECQVAVADLLAGLFSHCFLERMTPSDRVSAVQDIFDIVTWKDLEELAEGGAEVACKELSEGGAEGGDSLIAKAFVKASSGDEPLPRAIDVVTYARLRLIRYALEAATALEAAEGPQLRASFLQTHQTTLRQAMDVIRECRHATLANEAAIMLKELFARSSFGPSIQLVLEFFSIFVEGLKQLPDDQREATSSFLVPLMHAANYSWDSPREGIVVEEWPVIKAALHTHVYAHLKTLLARIKASDSSSPLCFAAITTFGALLHTAHIICIRKKKGGPLQPGDFGKNIERAEVVKTLAAAPPPMQPLRALVLDATLRNRVANALDMSHSVCKDPTGSFADCITTALVIPAMALIDDGEAGLLIESRFVSTLISLLNSAERIGRPLMNLCMRCVAGLSQRDPKVLGTDGLAEAICGVLLKDAQGQLLPEDLRDTDSATSVDILRSIVSYGKSQVARGSPNPIVGQILQFRSVKTMRDRTSGIEVSPQVSRFLNALAQQHQKDTKAKPTTPPPLSEAQLAAQEANAQRMQEALLAEERREKEAKEKKGKGKKNKGGKGQQQQQQQQGLAGGDAASPSDAVIEPSVPSTAASTSRASAADKVAASQPEPSSSIADRSGAPGVPSVSAAAGSDRPGDGGDVAKSAAGGSDGDSDDEDGDAMLLKSVFAQQARQQLSEGKKKVQAKHATKPTPKPTTQPSQPPRPSLPPALRTNQTGHMGRPAPAANEDRYRIGDAPIPMPAPIPLSSAHFPKGRFKPSPGNGGMAPPLPKRPSRPLLSDDDSPSGGVSPPFRHVGGRGAGRGLITMFSHDPPPLPCIPYPRLPSADELCTGPSLQRPTGQDDRLQPTRGERPSLSAAGPSLSGFFANAPVGPAPPAAAAPDGGGGGLSADPFYDSGGDDMYCVPPPPAFPPPPPPHPPIDPSSLHRMGSPLPVSYNGGPQASGAPPVHPFDFHHPFPSDPPRAATAAGSGVGLSANHSFHDNHDDDDMYVPPPPPIFEYEEEGYQPPSSNSAADPFAAAQTAWAMQGGNGGPSTGFGAVMSAGGPSDSEHLVDQLCRQLEQKNQQEAKRKDQEAKRRARGAKRRAREVQEAKQREQEAKEKEALVRQLQEAQWKIAKMTAQQSSDHQQQPSSSSSSSSAPPPPTHQPHQPQLQGGECSLCMDAPASVVYMPCRHLRVCPKCYHDNKARVHRNLTHVRAENHRRKRENEERKRQNEGREENKQLPMVKLLEEPHYVCEHCNGRVEFGGSVEEAMQWLADNLLTA</sequence>
<feature type="compositionally biased region" description="Polar residues" evidence="1">
    <location>
        <begin position="479"/>
        <end position="504"/>
    </location>
</feature>
<keyword evidence="3" id="KW-1185">Reference proteome</keyword>
<reference evidence="2 3" key="1">
    <citation type="submission" date="2014-11" db="EMBL/GenBank/DDBJ databases">
        <authorList>
            <person name="Zhu J."/>
            <person name="Qi W."/>
            <person name="Song R."/>
        </authorList>
    </citation>
    <scope>NUCLEOTIDE SEQUENCE [LARGE SCALE GENOMIC DNA]</scope>
</reference>
<feature type="compositionally biased region" description="Pro residues" evidence="1">
    <location>
        <begin position="1389"/>
        <end position="1400"/>
    </location>
</feature>
<feature type="compositionally biased region" description="Basic and acidic residues" evidence="1">
    <location>
        <begin position="1784"/>
        <end position="1798"/>
    </location>
</feature>
<dbReference type="Gene3D" id="3.30.40.10">
    <property type="entry name" value="Zinc/RING finger domain, C3HC4 (zinc finger)"/>
    <property type="match status" value="1"/>
</dbReference>
<feature type="compositionally biased region" description="Pro residues" evidence="1">
    <location>
        <begin position="1482"/>
        <end position="1499"/>
    </location>
</feature>
<dbReference type="OMA" id="MAICAFQ"/>
<proteinExistence type="predicted"/>
<dbReference type="InterPro" id="IPR013083">
    <property type="entry name" value="Znf_RING/FYVE/PHD"/>
</dbReference>
<feature type="compositionally biased region" description="Polar residues" evidence="1">
    <location>
        <begin position="1246"/>
        <end position="1255"/>
    </location>
</feature>
<feature type="compositionally biased region" description="Basic and acidic residues" evidence="1">
    <location>
        <begin position="1418"/>
        <end position="1430"/>
    </location>
</feature>
<dbReference type="CDD" id="cd22249">
    <property type="entry name" value="UDM1_RNF168_RNF169-like"/>
    <property type="match status" value="1"/>
</dbReference>
<feature type="compositionally biased region" description="Basic residues" evidence="1">
    <location>
        <begin position="1127"/>
        <end position="1136"/>
    </location>
</feature>
<evidence type="ECO:0000256" key="1">
    <source>
        <dbReference type="SAM" id="MobiDB-lite"/>
    </source>
</evidence>
<feature type="region of interest" description="Disordered" evidence="1">
    <location>
        <begin position="1695"/>
        <end position="1731"/>
    </location>
</feature>
<feature type="compositionally biased region" description="Pro residues" evidence="1">
    <location>
        <begin position="1270"/>
        <end position="1286"/>
    </location>
</feature>
<feature type="compositionally biased region" description="Basic and acidic residues" evidence="1">
    <location>
        <begin position="1665"/>
        <end position="1682"/>
    </location>
</feature>
<accession>A0A0G4G9G8</accession>
<dbReference type="VEuPathDB" id="CryptoDB:Vbra_17259"/>
<feature type="compositionally biased region" description="Basic and acidic residues" evidence="1">
    <location>
        <begin position="1638"/>
        <end position="1654"/>
    </location>
</feature>
<dbReference type="Proteomes" id="UP000041254">
    <property type="component" value="Unassembled WGS sequence"/>
</dbReference>
<evidence type="ECO:0000313" key="2">
    <source>
        <dbReference type="EMBL" id="CEM25438.1"/>
    </source>
</evidence>
<dbReference type="EMBL" id="CDMY01000601">
    <property type="protein sequence ID" value="CEM25438.1"/>
    <property type="molecule type" value="Genomic_DNA"/>
</dbReference>
<feature type="compositionally biased region" description="Basic residues" evidence="1">
    <location>
        <begin position="1655"/>
        <end position="1664"/>
    </location>
</feature>
<organism evidence="2 3">
    <name type="scientific">Vitrella brassicaformis (strain CCMP3155)</name>
    <dbReference type="NCBI Taxonomy" id="1169540"/>
    <lineage>
        <taxon>Eukaryota</taxon>
        <taxon>Sar</taxon>
        <taxon>Alveolata</taxon>
        <taxon>Colpodellida</taxon>
        <taxon>Vitrellaceae</taxon>
        <taxon>Vitrella</taxon>
    </lineage>
</organism>
<feature type="region of interest" description="Disordered" evidence="1">
    <location>
        <begin position="475"/>
        <end position="518"/>
    </location>
</feature>
<feature type="compositionally biased region" description="Low complexity" evidence="1">
    <location>
        <begin position="1097"/>
        <end position="1114"/>
    </location>
</feature>
<protein>
    <submittedName>
        <fullName evidence="2">Uncharacterized protein</fullName>
    </submittedName>
</protein>
<gene>
    <name evidence="2" type="ORF">Vbra_17259</name>
</gene>
<name>A0A0G4G9G8_VITBC</name>
<feature type="region of interest" description="Disordered" evidence="1">
    <location>
        <begin position="1079"/>
        <end position="1682"/>
    </location>
</feature>
<feature type="compositionally biased region" description="Basic and acidic residues" evidence="1">
    <location>
        <begin position="1116"/>
        <end position="1126"/>
    </location>
</feature>
<dbReference type="InParanoid" id="A0A0G4G9G8"/>
<evidence type="ECO:0000313" key="3">
    <source>
        <dbReference type="Proteomes" id="UP000041254"/>
    </source>
</evidence>
<dbReference type="Pfam" id="PF13920">
    <property type="entry name" value="zf-C3HC4_3"/>
    <property type="match status" value="1"/>
</dbReference>
<dbReference type="PhylomeDB" id="A0A0G4G9G8"/>
<feature type="compositionally biased region" description="Low complexity" evidence="1">
    <location>
        <begin position="1164"/>
        <end position="1179"/>
    </location>
</feature>
<feature type="compositionally biased region" description="Low complexity" evidence="1">
    <location>
        <begin position="1700"/>
        <end position="1717"/>
    </location>
</feature>
<feature type="region of interest" description="Disordered" evidence="1">
    <location>
        <begin position="1771"/>
        <end position="1798"/>
    </location>
</feature>